<dbReference type="CDD" id="cd24052">
    <property type="entry name" value="ASKHA_NBD_HpPPX-GppA-like"/>
    <property type="match status" value="1"/>
</dbReference>
<dbReference type="InterPro" id="IPR003695">
    <property type="entry name" value="Ppx_GppA_N"/>
</dbReference>
<dbReference type="PANTHER" id="PTHR30005">
    <property type="entry name" value="EXOPOLYPHOSPHATASE"/>
    <property type="match status" value="1"/>
</dbReference>
<feature type="domain" description="Ppx/GppA phosphatase N-terminal" evidence="3">
    <location>
        <begin position="21"/>
        <end position="306"/>
    </location>
</feature>
<dbReference type="PANTHER" id="PTHR30005:SF0">
    <property type="entry name" value="RETROGRADE REGULATION PROTEIN 2"/>
    <property type="match status" value="1"/>
</dbReference>
<dbReference type="Pfam" id="PF21447">
    <property type="entry name" value="Ppx-GppA_III"/>
    <property type="match status" value="1"/>
</dbReference>
<dbReference type="Gene3D" id="3.30.420.40">
    <property type="match status" value="1"/>
</dbReference>
<dbReference type="RefSeq" id="WP_041047713.1">
    <property type="nucleotide sequence ID" value="NZ_JXAK01000017.1"/>
</dbReference>
<comment type="similarity">
    <text evidence="1">Belongs to the GppA/Ppx family.</text>
</comment>
<sequence length="512" mass="56495">MTKKIRRIGIIDIGSNSIRLVIYEHDDRGAHRILGEWKESARLSERIGTDGMLREADILAVAQVLLHFRGICETYGAATIRAAATAAVRSAANSAEVANSLRRRTGLAIEVLSGEEEARLGFLGVINTMSVRDGFLVDIGGGSTEVSLFKERRLLHSVSFPFGAVNTCRAFTRSGELDAGQQQAVKAMIEQAAAAHPWLFTSPGLPLIGLGGTVRTLGKLDQRRRKYPFAQAHNYRVPAESVDELSAALAAMPVAKRKKIDGMPKERADIIAPGLLILQTLFRLIGAAEYVVSGAGLRDGLFYETVAPHRPVADDVLESSVNNLLALHAFMPEAHIRQVERLALKLFDDLRPLHGLSAAHRSYLSVAARLYRLGAAVHYYQYHRHTFYMVAYSRLDGLSHREILLCALIAAHKTKNRTRQTLQPYRDIMTESDESLAAKLGTLLQLAVALDRSETQPVEAVEAEAAADAVRIRLRSREQPLLELKEAASVDKEFQKAWNMRLEFSSEAFSTN</sequence>
<feature type="domain" description="Ppx/GppA phosphatase C-terminal" evidence="4">
    <location>
        <begin position="319"/>
        <end position="483"/>
    </location>
</feature>
<dbReference type="Gene3D" id="3.30.420.150">
    <property type="entry name" value="Exopolyphosphatase. Domain 2"/>
    <property type="match status" value="1"/>
</dbReference>
<dbReference type="SUPFAM" id="SSF53067">
    <property type="entry name" value="Actin-like ATPase domain"/>
    <property type="match status" value="2"/>
</dbReference>
<dbReference type="Gene3D" id="1.10.3210.10">
    <property type="entry name" value="Hypothetical protein af1432"/>
    <property type="match status" value="1"/>
</dbReference>
<organism evidence="5 6">
    <name type="scientific">Gordoniibacillus kamchatkensis</name>
    <dbReference type="NCBI Taxonomy" id="1590651"/>
    <lineage>
        <taxon>Bacteria</taxon>
        <taxon>Bacillati</taxon>
        <taxon>Bacillota</taxon>
        <taxon>Bacilli</taxon>
        <taxon>Bacillales</taxon>
        <taxon>Paenibacillaceae</taxon>
        <taxon>Gordoniibacillus</taxon>
    </lineage>
</organism>
<evidence type="ECO:0000313" key="6">
    <source>
        <dbReference type="Proteomes" id="UP000031967"/>
    </source>
</evidence>
<evidence type="ECO:0000256" key="1">
    <source>
        <dbReference type="ARBA" id="ARBA00007125"/>
    </source>
</evidence>
<dbReference type="InterPro" id="IPR043129">
    <property type="entry name" value="ATPase_NBD"/>
</dbReference>
<evidence type="ECO:0000313" key="5">
    <source>
        <dbReference type="EMBL" id="KIL40700.1"/>
    </source>
</evidence>
<accession>A0ABR5AID3</accession>
<dbReference type="Pfam" id="PF02541">
    <property type="entry name" value="Ppx-GppA"/>
    <property type="match status" value="1"/>
</dbReference>
<keyword evidence="6" id="KW-1185">Reference proteome</keyword>
<dbReference type="InterPro" id="IPR030673">
    <property type="entry name" value="PyroPPase_GppA_Ppx"/>
</dbReference>
<dbReference type="InterPro" id="IPR048950">
    <property type="entry name" value="Ppx_GppA_C"/>
</dbReference>
<dbReference type="Proteomes" id="UP000031967">
    <property type="component" value="Unassembled WGS sequence"/>
</dbReference>
<evidence type="ECO:0000259" key="3">
    <source>
        <dbReference type="Pfam" id="PF02541"/>
    </source>
</evidence>
<dbReference type="InterPro" id="IPR050273">
    <property type="entry name" value="GppA/Ppx_hydrolase"/>
</dbReference>
<gene>
    <name evidence="5" type="ORF">SD70_11475</name>
</gene>
<comment type="caution">
    <text evidence="5">The sequence shown here is derived from an EMBL/GenBank/DDBJ whole genome shotgun (WGS) entry which is preliminary data.</text>
</comment>
<protein>
    <recommendedName>
        <fullName evidence="7">Exopolyphosphatase</fullName>
    </recommendedName>
</protein>
<reference evidence="5 6" key="1">
    <citation type="submission" date="2014-12" db="EMBL/GenBank/DDBJ databases">
        <title>Draft genome sequence of Paenibacillus kamchatkensis strain B-2647.</title>
        <authorList>
            <person name="Karlyshev A.V."/>
            <person name="Kudryashova E.B."/>
        </authorList>
    </citation>
    <scope>NUCLEOTIDE SEQUENCE [LARGE SCALE GENOMIC DNA]</scope>
    <source>
        <strain evidence="5 6">VKM B-2647</strain>
    </source>
</reference>
<evidence type="ECO:0000259" key="4">
    <source>
        <dbReference type="Pfam" id="PF21447"/>
    </source>
</evidence>
<evidence type="ECO:0000256" key="2">
    <source>
        <dbReference type="ARBA" id="ARBA00022801"/>
    </source>
</evidence>
<name>A0ABR5AID3_9BACL</name>
<proteinExistence type="inferred from homology"/>
<dbReference type="PIRSF" id="PIRSF001267">
    <property type="entry name" value="Pyrophosphatase_GppA_Ppx"/>
    <property type="match status" value="1"/>
</dbReference>
<keyword evidence="2" id="KW-0378">Hydrolase</keyword>
<dbReference type="SUPFAM" id="SSF109604">
    <property type="entry name" value="HD-domain/PDEase-like"/>
    <property type="match status" value="1"/>
</dbReference>
<evidence type="ECO:0008006" key="7">
    <source>
        <dbReference type="Google" id="ProtNLM"/>
    </source>
</evidence>
<dbReference type="EMBL" id="JXAK01000017">
    <property type="protein sequence ID" value="KIL40700.1"/>
    <property type="molecule type" value="Genomic_DNA"/>
</dbReference>